<accession>A0A387FVA2</accession>
<gene>
    <name evidence="1" type="ORF">CCGE525_26420</name>
</gene>
<evidence type="ECO:0000313" key="2">
    <source>
        <dbReference type="Proteomes" id="UP000282195"/>
    </source>
</evidence>
<proteinExistence type="predicted"/>
<organism evidence="1 2">
    <name type="scientific">Rhizobium jaguaris</name>
    <dbReference type="NCBI Taxonomy" id="1312183"/>
    <lineage>
        <taxon>Bacteria</taxon>
        <taxon>Pseudomonadati</taxon>
        <taxon>Pseudomonadota</taxon>
        <taxon>Alphaproteobacteria</taxon>
        <taxon>Hyphomicrobiales</taxon>
        <taxon>Rhizobiaceae</taxon>
        <taxon>Rhizobium/Agrobacterium group</taxon>
        <taxon>Rhizobium</taxon>
    </lineage>
</organism>
<dbReference type="EMBL" id="CP032695">
    <property type="protein sequence ID" value="AYG62333.1"/>
    <property type="molecule type" value="Genomic_DNA"/>
</dbReference>
<reference evidence="1 2" key="1">
    <citation type="submission" date="2018-10" db="EMBL/GenBank/DDBJ databases">
        <title>Rhizobium etli, R. leguminosarum and a new Rhizobium genospecies from Phaseolus dumosus.</title>
        <authorList>
            <person name="Ramirez-Puebla S.T."/>
            <person name="Rogel-Hernandez M.A."/>
            <person name="Guerrero G."/>
            <person name="Ormeno-Orrillo E."/>
            <person name="Martinez-Romero J.C."/>
            <person name="Negrete-Yankelevich S."/>
            <person name="Martinez-Romero E."/>
        </authorList>
    </citation>
    <scope>NUCLEOTIDE SEQUENCE [LARGE SCALE GENOMIC DNA]</scope>
    <source>
        <strain evidence="1 2">CCGE525</strain>
        <plasmid evidence="2">prccge525c</plasmid>
    </source>
</reference>
<keyword evidence="2" id="KW-1185">Reference proteome</keyword>
<name>A0A387FVA2_9HYPH</name>
<geneLocation type="plasmid" evidence="2">
    <name>prccge525c</name>
</geneLocation>
<evidence type="ECO:0000313" key="1">
    <source>
        <dbReference type="EMBL" id="AYG62333.1"/>
    </source>
</evidence>
<dbReference type="Proteomes" id="UP000282195">
    <property type="component" value="Plasmid pRCCGE525c"/>
</dbReference>
<protein>
    <submittedName>
        <fullName evidence="1">Uncharacterized protein</fullName>
    </submittedName>
</protein>
<keyword evidence="1" id="KW-0614">Plasmid</keyword>
<dbReference type="KEGG" id="rjg:CCGE525_26420"/>
<dbReference type="AlphaFoldDB" id="A0A387FVA2"/>
<sequence>MVRTRRDHGSLAATPAQIVQDARRHRVKVRQFCFNCSRWDCLSRHRRRWPPRRRSMRMARGLAWRKLRALWPPGAERSALDRLQSALT</sequence>